<dbReference type="Proteomes" id="UP000779507">
    <property type="component" value="Unassembled WGS sequence"/>
</dbReference>
<evidence type="ECO:0000256" key="4">
    <source>
        <dbReference type="ARBA" id="ARBA00022631"/>
    </source>
</evidence>
<dbReference type="InterPro" id="IPR036778">
    <property type="entry name" value="OHCU_decarboxylase_sf"/>
</dbReference>
<evidence type="ECO:0000256" key="5">
    <source>
        <dbReference type="ARBA" id="ARBA00022793"/>
    </source>
</evidence>
<evidence type="ECO:0000256" key="1">
    <source>
        <dbReference type="ARBA" id="ARBA00001163"/>
    </source>
</evidence>
<evidence type="ECO:0000313" key="9">
    <source>
        <dbReference type="Proteomes" id="UP000779507"/>
    </source>
</evidence>
<protein>
    <recommendedName>
        <fullName evidence="3">2-oxo-4-hydroxy-4-carboxy-5-ureidoimidazoline decarboxylase</fullName>
        <ecNumber evidence="3">4.1.1.97</ecNumber>
    </recommendedName>
</protein>
<evidence type="ECO:0000313" key="8">
    <source>
        <dbReference type="EMBL" id="NRT17227.1"/>
    </source>
</evidence>
<keyword evidence="5" id="KW-0210">Decarboxylase</keyword>
<name>A0ABX2FJS5_9BACT</name>
<reference evidence="8 9" key="1">
    <citation type="submission" date="2020-05" db="EMBL/GenBank/DDBJ databases">
        <title>Genomic Encyclopedia of Type Strains, Phase IV (KMG-V): Genome sequencing to study the core and pangenomes of soil and plant-associated prokaryotes.</title>
        <authorList>
            <person name="Whitman W."/>
        </authorList>
    </citation>
    <scope>NUCLEOTIDE SEQUENCE [LARGE SCALE GENOMIC DNA]</scope>
    <source>
        <strain evidence="8 9">9A</strain>
    </source>
</reference>
<keyword evidence="4" id="KW-0659">Purine metabolism</keyword>
<keyword evidence="6 8" id="KW-0456">Lyase</keyword>
<dbReference type="NCBIfam" id="TIGR03180">
    <property type="entry name" value="UraD_2"/>
    <property type="match status" value="1"/>
</dbReference>
<dbReference type="InterPro" id="IPR017595">
    <property type="entry name" value="OHCU_decarboxylase-2"/>
</dbReference>
<comment type="catalytic activity">
    <reaction evidence="1">
        <text>5-hydroxy-2-oxo-4-ureido-2,5-dihydro-1H-imidazole-5-carboxylate + H(+) = (S)-allantoin + CO2</text>
        <dbReference type="Rhea" id="RHEA:26301"/>
        <dbReference type="ChEBI" id="CHEBI:15378"/>
        <dbReference type="ChEBI" id="CHEBI:15678"/>
        <dbReference type="ChEBI" id="CHEBI:16526"/>
        <dbReference type="ChEBI" id="CHEBI:58639"/>
        <dbReference type="EC" id="4.1.1.97"/>
    </reaction>
</comment>
<dbReference type="InterPro" id="IPR018020">
    <property type="entry name" value="OHCU_decarboxylase"/>
</dbReference>
<dbReference type="Gene3D" id="1.10.3330.10">
    <property type="entry name" value="Oxo-4-hydroxy-4-carboxy-5-ureidoimidazoline decarboxylase"/>
    <property type="match status" value="1"/>
</dbReference>
<evidence type="ECO:0000256" key="3">
    <source>
        <dbReference type="ARBA" id="ARBA00012257"/>
    </source>
</evidence>
<dbReference type="Pfam" id="PF09349">
    <property type="entry name" value="OHCU_decarbox"/>
    <property type="match status" value="1"/>
</dbReference>
<keyword evidence="9" id="KW-1185">Reference proteome</keyword>
<dbReference type="PANTHER" id="PTHR43466">
    <property type="entry name" value="2-OXO-4-HYDROXY-4-CARBOXY-5-UREIDOIMIDAZOLINE DECARBOXYLASE-RELATED"/>
    <property type="match status" value="1"/>
</dbReference>
<dbReference type="GO" id="GO:0051997">
    <property type="term" value="F:2-oxo-4-hydroxy-4-carboxy-5-ureidoimidazoline decarboxylase activity"/>
    <property type="evidence" value="ECO:0007669"/>
    <property type="project" value="UniProtKB-EC"/>
</dbReference>
<accession>A0ABX2FJS5</accession>
<organism evidence="8 9">
    <name type="scientific">Hymenobacter caeli</name>
    <dbReference type="NCBI Taxonomy" id="2735894"/>
    <lineage>
        <taxon>Bacteria</taxon>
        <taxon>Pseudomonadati</taxon>
        <taxon>Bacteroidota</taxon>
        <taxon>Cytophagia</taxon>
        <taxon>Cytophagales</taxon>
        <taxon>Hymenobacteraceae</taxon>
        <taxon>Hymenobacter</taxon>
    </lineage>
</organism>
<dbReference type="RefSeq" id="WP_173808011.1">
    <property type="nucleotide sequence ID" value="NZ_JABSNP010000001.1"/>
</dbReference>
<dbReference type="NCBIfam" id="NF010372">
    <property type="entry name" value="PRK13798.1"/>
    <property type="match status" value="1"/>
</dbReference>
<dbReference type="SUPFAM" id="SSF158694">
    <property type="entry name" value="UraD-Like"/>
    <property type="match status" value="1"/>
</dbReference>
<evidence type="ECO:0000256" key="2">
    <source>
        <dbReference type="ARBA" id="ARBA00004754"/>
    </source>
</evidence>
<evidence type="ECO:0000256" key="6">
    <source>
        <dbReference type="ARBA" id="ARBA00023239"/>
    </source>
</evidence>
<dbReference type="EC" id="4.1.1.97" evidence="3"/>
<evidence type="ECO:0000259" key="7">
    <source>
        <dbReference type="Pfam" id="PF09349"/>
    </source>
</evidence>
<comment type="pathway">
    <text evidence="2">Purine metabolism; urate degradation; (S)-allantoin from urate: step 3/3.</text>
</comment>
<proteinExistence type="predicted"/>
<dbReference type="EMBL" id="JABSNP010000001">
    <property type="protein sequence ID" value="NRT17227.1"/>
    <property type="molecule type" value="Genomic_DNA"/>
</dbReference>
<comment type="caution">
    <text evidence="8">The sequence shown here is derived from an EMBL/GenBank/DDBJ whole genome shotgun (WGS) entry which is preliminary data.</text>
</comment>
<gene>
    <name evidence="8" type="ORF">HNP98_000030</name>
</gene>
<dbReference type="PANTHER" id="PTHR43466:SF1">
    <property type="entry name" value="2-OXO-4-HYDROXY-4-CARBOXY-5-UREIDOIMIDAZOLINE DECARBOXYLASE-RELATED"/>
    <property type="match status" value="1"/>
</dbReference>
<sequence>MALSELNDAAPAARAGALATCCGAPAWVAALNQQFPFAAAAALFAAADRVWYGLTEADWRAAFAHHPKIGDVDALREKFASTAAWAAGEQGAVRQASEATLGALAAGNAAYEQRFGYIFIVCATGRSADEMLALLRARLANAPADEIRIAMGEQAKITRLRLEKLLAA</sequence>
<feature type="domain" description="Oxo-4-hydroxy-4-carboxy-5-ureidoimidazoline decarboxylase" evidence="7">
    <location>
        <begin position="9"/>
        <end position="163"/>
    </location>
</feature>